<dbReference type="AlphaFoldDB" id="A0A150R1X2"/>
<dbReference type="EMBL" id="JEMA01000127">
    <property type="protein sequence ID" value="KYF74219.1"/>
    <property type="molecule type" value="Genomic_DNA"/>
</dbReference>
<dbReference type="PANTHER" id="PTHR33794:SF1">
    <property type="entry name" value="BACILLOLYSIN"/>
    <property type="match status" value="1"/>
</dbReference>
<sequence>MRRQLLLLPLTALATLVSAGPAAASDWHTVPPGSPAAALSARSAAGARQAAEVYLKHAAPELGLHGVSLRYQRELLAGEHRTVRFEQFHLGLPVLGAAAAVRVAPGGRVTAVVLDVARDLSVSTAPKYREEAARKAVETTYGMTLAERPSAALAVFPEAETAGKLVWVVDVRSERGGDRYLVDAHTGSIVHRRPLAVDARGRVYPISAAVTPRVEDRELTDLDAADPQTLSGWSGNLRVVNYVGGDLLSGVPLTLEQSVEPNSGADFLYNPPASADDAHDQFAQVGIYYHLTRMRDYFRSTHQLDMTAPSWKLVAVANMLESGRPMDNAFFSPEGVGAPFDAPNLVAIGQGSYFDFSDDSDVFLHEFTHYISANAVGYNEGQFAINEYGLSPWGGSIDEGLADYFACTVNGDSTLGEATLELFGMQRELTDDAKTCPDDLVGEVHEDGEMVGSLAWSLRDRFGPAVGDKLVWSAMTLLTRNASLDDFARALQTSAGDLVSAGELSAADASAVDALIKSRGLDDCDEVLDLSGGKSRRTQMFGIDSLILGSGASCAEARAQISLQSLFHFKSTPDPTAKGIRFTVQLQPAGGGDLEWNIYVRTGRHVGFTSTGFLPAATRFDYSVEKITDTHGEIVIDETSDPPFDPAQTYYMVLGHGNCPPSIVTAESEDLGVEPPPDPVDPVDPDEPEPGSSGGATPGPTRYPPADPPAEGCACRAAAPSAP</sequence>
<feature type="chain" id="PRO_5007567612" description="FTP domain-containing protein" evidence="2">
    <location>
        <begin position="25"/>
        <end position="723"/>
    </location>
</feature>
<dbReference type="PANTHER" id="PTHR33794">
    <property type="entry name" value="BACILLOLYSIN"/>
    <property type="match status" value="1"/>
</dbReference>
<gene>
    <name evidence="3" type="ORF">BE15_20680</name>
</gene>
<evidence type="ECO:0000256" key="2">
    <source>
        <dbReference type="SAM" id="SignalP"/>
    </source>
</evidence>
<accession>A0A150R1X2</accession>
<dbReference type="Proteomes" id="UP000075260">
    <property type="component" value="Unassembled WGS sequence"/>
</dbReference>
<evidence type="ECO:0000313" key="3">
    <source>
        <dbReference type="EMBL" id="KYF74219.1"/>
    </source>
</evidence>
<name>A0A150R1X2_SORCE</name>
<feature type="non-terminal residue" evidence="3">
    <location>
        <position position="723"/>
    </location>
</feature>
<dbReference type="Gene3D" id="3.10.170.10">
    <property type="match status" value="1"/>
</dbReference>
<reference evidence="3 4" key="1">
    <citation type="submission" date="2014-02" db="EMBL/GenBank/DDBJ databases">
        <title>The small core and large imbalanced accessory genome model reveals a collaborative survival strategy of Sorangium cellulosum strains in nature.</title>
        <authorList>
            <person name="Han K."/>
            <person name="Peng R."/>
            <person name="Blom J."/>
            <person name="Li Y.-Z."/>
        </authorList>
    </citation>
    <scope>NUCLEOTIDE SEQUENCE [LARGE SCALE GENOMIC DNA]</scope>
    <source>
        <strain evidence="3 4">So0008-312</strain>
    </source>
</reference>
<evidence type="ECO:0008006" key="5">
    <source>
        <dbReference type="Google" id="ProtNLM"/>
    </source>
</evidence>
<feature type="signal peptide" evidence="2">
    <location>
        <begin position="1"/>
        <end position="24"/>
    </location>
</feature>
<dbReference type="SUPFAM" id="SSF55486">
    <property type="entry name" value="Metalloproteases ('zincins'), catalytic domain"/>
    <property type="match status" value="1"/>
</dbReference>
<comment type="caution">
    <text evidence="3">The sequence shown here is derived from an EMBL/GenBank/DDBJ whole genome shotgun (WGS) entry which is preliminary data.</text>
</comment>
<dbReference type="RefSeq" id="WP_061605377.1">
    <property type="nucleotide sequence ID" value="NZ_JEMA01000127.1"/>
</dbReference>
<dbReference type="OrthoDB" id="5377264at2"/>
<feature type="region of interest" description="Disordered" evidence="1">
    <location>
        <begin position="661"/>
        <end position="723"/>
    </location>
</feature>
<proteinExistence type="predicted"/>
<protein>
    <recommendedName>
        <fullName evidence="5">FTP domain-containing protein</fullName>
    </recommendedName>
</protein>
<evidence type="ECO:0000313" key="4">
    <source>
        <dbReference type="Proteomes" id="UP000075260"/>
    </source>
</evidence>
<dbReference type="InterPro" id="IPR050728">
    <property type="entry name" value="Zinc_Metalloprotease_M4"/>
</dbReference>
<evidence type="ECO:0000256" key="1">
    <source>
        <dbReference type="SAM" id="MobiDB-lite"/>
    </source>
</evidence>
<keyword evidence="2" id="KW-0732">Signal</keyword>
<organism evidence="3 4">
    <name type="scientific">Sorangium cellulosum</name>
    <name type="common">Polyangium cellulosum</name>
    <dbReference type="NCBI Taxonomy" id="56"/>
    <lineage>
        <taxon>Bacteria</taxon>
        <taxon>Pseudomonadati</taxon>
        <taxon>Myxococcota</taxon>
        <taxon>Polyangia</taxon>
        <taxon>Polyangiales</taxon>
        <taxon>Polyangiaceae</taxon>
        <taxon>Sorangium</taxon>
    </lineage>
</organism>